<dbReference type="GO" id="GO:1902369">
    <property type="term" value="P:negative regulation of RNA catabolic process"/>
    <property type="evidence" value="ECO:0007669"/>
    <property type="project" value="TreeGrafter"/>
</dbReference>
<dbReference type="Gene3D" id="1.25.40.10">
    <property type="entry name" value="Tetratricopeptide repeat domain"/>
    <property type="match status" value="1"/>
</dbReference>
<evidence type="ECO:0000256" key="5">
    <source>
        <dbReference type="SAM" id="MobiDB-lite"/>
    </source>
</evidence>
<comment type="similarity">
    <text evidence="2">Belongs to the NRDE2 family.</text>
</comment>
<dbReference type="EMBL" id="JACAZF010000004">
    <property type="protein sequence ID" value="KAF7306805.1"/>
    <property type="molecule type" value="Genomic_DNA"/>
</dbReference>
<dbReference type="SUPFAM" id="SSF48452">
    <property type="entry name" value="TPR-like"/>
    <property type="match status" value="1"/>
</dbReference>
<protein>
    <recommendedName>
        <fullName evidence="8">DUF1740-domain-containing protein</fullName>
    </recommendedName>
</protein>
<dbReference type="GO" id="GO:0006396">
    <property type="term" value="P:RNA processing"/>
    <property type="evidence" value="ECO:0007669"/>
    <property type="project" value="InterPro"/>
</dbReference>
<dbReference type="GeneID" id="59344048"/>
<feature type="compositionally biased region" description="Basic and acidic residues" evidence="5">
    <location>
        <begin position="41"/>
        <end position="61"/>
    </location>
</feature>
<dbReference type="PANTHER" id="PTHR13471:SF0">
    <property type="entry name" value="NUCLEAR EXOSOME REGULATOR NRDE2"/>
    <property type="match status" value="1"/>
</dbReference>
<evidence type="ECO:0000313" key="6">
    <source>
        <dbReference type="EMBL" id="KAF7306805.1"/>
    </source>
</evidence>
<feature type="region of interest" description="Disordered" evidence="5">
    <location>
        <begin position="155"/>
        <end position="186"/>
    </location>
</feature>
<dbReference type="InterPro" id="IPR003107">
    <property type="entry name" value="HAT"/>
</dbReference>
<dbReference type="GO" id="GO:0031048">
    <property type="term" value="P:regulatory ncRNA-mediated heterochromatin formation"/>
    <property type="evidence" value="ECO:0007669"/>
    <property type="project" value="TreeGrafter"/>
</dbReference>
<proteinExistence type="inferred from homology"/>
<organism evidence="6 7">
    <name type="scientific">Mycena indigotica</name>
    <dbReference type="NCBI Taxonomy" id="2126181"/>
    <lineage>
        <taxon>Eukaryota</taxon>
        <taxon>Fungi</taxon>
        <taxon>Dikarya</taxon>
        <taxon>Basidiomycota</taxon>
        <taxon>Agaricomycotina</taxon>
        <taxon>Agaricomycetes</taxon>
        <taxon>Agaricomycetidae</taxon>
        <taxon>Agaricales</taxon>
        <taxon>Marasmiineae</taxon>
        <taxon>Mycenaceae</taxon>
        <taxon>Mycena</taxon>
    </lineage>
</organism>
<evidence type="ECO:0000256" key="2">
    <source>
        <dbReference type="ARBA" id="ARBA00009265"/>
    </source>
</evidence>
<dbReference type="Proteomes" id="UP000636479">
    <property type="component" value="Unassembled WGS sequence"/>
</dbReference>
<sequence length="970" mass="109848">MIPSFQSFPELPSSTPASKTDDSHKRRKRDKKREKSPKPQTRVDSEHSRPPETFISDRRGDTQNIHYGKLDSRDVPKYHSGRIVLGLSDSFKVTRTGFGIEVGARGQRQMPSLSDASSRALLSRHPTRSFIATSSSKYEEYDGFLKLPSRSSKQDYRDIEKAANSDTEDSVSSAAEESSDEETFTSHEMKVINQRLATDPSIENWLLLLSHTLAHNVPPDSKNSTKARAEISLSILSRALVATGKSPQILSKYLEAGEDIWSEDKLRSEWEDALRNANDLGIWMSWIDWRWRACKNGISEFIHDVERASTALGQDQVSQTMVLWRLAVALKSAGYFERATALFQAQAEIAFHLPSSLAEQPWTQVLDALEEYWESEVPRFGEHDSMGWATWLSSGRPVTIPPPLPRPEPVIDLDPYRNFAFTESAIDKVSILGRRSTDAETDLDPYSLILFSDLRGALFPMRTSEAKNLFRYAWISLLGLNMPSFPYIGDKLYDKWALSSFVRPASLNRLFPVSQQQTRITSDAAAGTIIGRQRDYANGLECPIVSWGWDAFQPLDVPSASGKSTVLWKSADLVDVNTGFIANLFQQLRMPDDHIWDSYALAFTCAGSIKTAIKMSRGFLSTAPDSIHHWAMHGRLEQLRNRPAEARKVYETVLLTGSPRLETAPLWYDWAEMEWLEGQSDATTRVLLLSVGIEGTGGVPVLRAKRSLDDNIKRTEGSLVEAWIKLRAMLEMSTSGPELAIQVFANNRSSESLVLAKLLLLYRYGMVLRRPMRPGLFRDSVESAVQQFPGNSILLGLFLESQRGQVMWGKVRNRLVHEEKNVVQRLQDVWIAGWDGRWEMQVERTRSGLSAAIDGERARHSLTMWRMVLEFEIRIGNLKRAKQLFFQAVGECPLVKDLYLLAFGALRAVFNGHELNEIADTMVERHVRLRRGLDEFIDGWQDEVRHNEDSDSEADEMLVDAQDFRARLPF</sequence>
<evidence type="ECO:0000256" key="4">
    <source>
        <dbReference type="ARBA" id="ARBA00023242"/>
    </source>
</evidence>
<dbReference type="OrthoDB" id="297219at2759"/>
<comment type="caution">
    <text evidence="6">The sequence shown here is derived from an EMBL/GenBank/DDBJ whole genome shotgun (WGS) entry which is preliminary data.</text>
</comment>
<dbReference type="SMART" id="SM00386">
    <property type="entry name" value="HAT"/>
    <property type="match status" value="4"/>
</dbReference>
<comment type="subcellular location">
    <subcellularLocation>
        <location evidence="1">Nucleus</location>
    </subcellularLocation>
</comment>
<evidence type="ECO:0008006" key="8">
    <source>
        <dbReference type="Google" id="ProtNLM"/>
    </source>
</evidence>
<dbReference type="RefSeq" id="XP_037221824.1">
    <property type="nucleotide sequence ID" value="XM_037361532.1"/>
</dbReference>
<dbReference type="PANTHER" id="PTHR13471">
    <property type="entry name" value="TETRATRICOPEPTIDE-LIKE HELICAL"/>
    <property type="match status" value="1"/>
</dbReference>
<evidence type="ECO:0000256" key="1">
    <source>
        <dbReference type="ARBA" id="ARBA00004123"/>
    </source>
</evidence>
<name>A0A8H6SZM8_9AGAR</name>
<feature type="compositionally biased region" description="Polar residues" evidence="5">
    <location>
        <begin position="1"/>
        <end position="17"/>
    </location>
</feature>
<dbReference type="InterPro" id="IPR013633">
    <property type="entry name" value="NRDE-2"/>
</dbReference>
<keyword evidence="7" id="KW-1185">Reference proteome</keyword>
<keyword evidence="4" id="KW-0539">Nucleus</keyword>
<dbReference type="AlphaFoldDB" id="A0A8H6SZM8"/>
<feature type="compositionally biased region" description="Basic residues" evidence="5">
    <location>
        <begin position="25"/>
        <end position="35"/>
    </location>
</feature>
<evidence type="ECO:0000256" key="3">
    <source>
        <dbReference type="ARBA" id="ARBA00022737"/>
    </source>
</evidence>
<reference evidence="6" key="1">
    <citation type="submission" date="2020-05" db="EMBL/GenBank/DDBJ databases">
        <title>Mycena genomes resolve the evolution of fungal bioluminescence.</title>
        <authorList>
            <person name="Tsai I.J."/>
        </authorList>
    </citation>
    <scope>NUCLEOTIDE SEQUENCE</scope>
    <source>
        <strain evidence="6">171206Taipei</strain>
    </source>
</reference>
<dbReference type="GO" id="GO:0071013">
    <property type="term" value="C:catalytic step 2 spliceosome"/>
    <property type="evidence" value="ECO:0007669"/>
    <property type="project" value="TreeGrafter"/>
</dbReference>
<accession>A0A8H6SZM8</accession>
<dbReference type="Pfam" id="PF08424">
    <property type="entry name" value="NRDE-2"/>
    <property type="match status" value="1"/>
</dbReference>
<dbReference type="InterPro" id="IPR011990">
    <property type="entry name" value="TPR-like_helical_dom_sf"/>
</dbReference>
<keyword evidence="3" id="KW-0677">Repeat</keyword>
<gene>
    <name evidence="6" type="ORF">MIND_00472200</name>
</gene>
<evidence type="ECO:0000313" key="7">
    <source>
        <dbReference type="Proteomes" id="UP000636479"/>
    </source>
</evidence>
<feature type="region of interest" description="Disordered" evidence="5">
    <location>
        <begin position="1"/>
        <end position="73"/>
    </location>
</feature>